<comment type="caution">
    <text evidence="2">The sequence shown here is derived from an EMBL/GenBank/DDBJ whole genome shotgun (WGS) entry which is preliminary data.</text>
</comment>
<reference evidence="3" key="1">
    <citation type="submission" date="2016-06" db="EMBL/GenBank/DDBJ databases">
        <title>Parallel loss of symbiosis genes in relatives of nitrogen-fixing non-legume Parasponia.</title>
        <authorList>
            <person name="Van Velzen R."/>
            <person name="Holmer R."/>
            <person name="Bu F."/>
            <person name="Rutten L."/>
            <person name="Van Zeijl A."/>
            <person name="Liu W."/>
            <person name="Santuari L."/>
            <person name="Cao Q."/>
            <person name="Sharma T."/>
            <person name="Shen D."/>
            <person name="Roswanjaya Y."/>
            <person name="Wardhani T."/>
            <person name="Kalhor M.S."/>
            <person name="Jansen J."/>
            <person name="Van den Hoogen J."/>
            <person name="Gungor B."/>
            <person name="Hartog M."/>
            <person name="Hontelez J."/>
            <person name="Verver J."/>
            <person name="Yang W.-C."/>
            <person name="Schijlen E."/>
            <person name="Repin R."/>
            <person name="Schilthuizen M."/>
            <person name="Schranz E."/>
            <person name="Heidstra R."/>
            <person name="Miyata K."/>
            <person name="Fedorova E."/>
            <person name="Kohlen W."/>
            <person name="Bisseling T."/>
            <person name="Smit S."/>
            <person name="Geurts R."/>
        </authorList>
    </citation>
    <scope>NUCLEOTIDE SEQUENCE [LARGE SCALE GENOMIC DNA]</scope>
    <source>
        <strain evidence="3">cv. WU1-14</strain>
    </source>
</reference>
<dbReference type="AlphaFoldDB" id="A0A2P5E1T3"/>
<accession>A0A2P5E1T3</accession>
<protein>
    <submittedName>
        <fullName evidence="2">Uncharacterized protein</fullName>
    </submittedName>
</protein>
<name>A0A2P5E1T3_PARAD</name>
<gene>
    <name evidence="2" type="ORF">PanWU01x14_012260</name>
</gene>
<feature type="compositionally biased region" description="Basic residues" evidence="1">
    <location>
        <begin position="68"/>
        <end position="77"/>
    </location>
</feature>
<keyword evidence="3" id="KW-1185">Reference proteome</keyword>
<evidence type="ECO:0000313" key="2">
    <source>
        <dbReference type="EMBL" id="PON79491.1"/>
    </source>
</evidence>
<dbReference type="EMBL" id="JXTB01000004">
    <property type="protein sequence ID" value="PON79491.1"/>
    <property type="molecule type" value="Genomic_DNA"/>
</dbReference>
<dbReference type="Proteomes" id="UP000237105">
    <property type="component" value="Unassembled WGS sequence"/>
</dbReference>
<feature type="region of interest" description="Disordered" evidence="1">
    <location>
        <begin position="66"/>
        <end position="85"/>
    </location>
</feature>
<organism evidence="2 3">
    <name type="scientific">Parasponia andersonii</name>
    <name type="common">Sponia andersonii</name>
    <dbReference type="NCBI Taxonomy" id="3476"/>
    <lineage>
        <taxon>Eukaryota</taxon>
        <taxon>Viridiplantae</taxon>
        <taxon>Streptophyta</taxon>
        <taxon>Embryophyta</taxon>
        <taxon>Tracheophyta</taxon>
        <taxon>Spermatophyta</taxon>
        <taxon>Magnoliopsida</taxon>
        <taxon>eudicotyledons</taxon>
        <taxon>Gunneridae</taxon>
        <taxon>Pentapetalae</taxon>
        <taxon>rosids</taxon>
        <taxon>fabids</taxon>
        <taxon>Rosales</taxon>
        <taxon>Cannabaceae</taxon>
        <taxon>Parasponia</taxon>
    </lineage>
</organism>
<evidence type="ECO:0000313" key="3">
    <source>
        <dbReference type="Proteomes" id="UP000237105"/>
    </source>
</evidence>
<evidence type="ECO:0000256" key="1">
    <source>
        <dbReference type="SAM" id="MobiDB-lite"/>
    </source>
</evidence>
<sequence length="113" mass="12314">MVAGIVAADEKIDSASLEISGEPDDGDSWRGVVKLQRSTVILHRSVAQADGGLNTPCGGQALVVEKRREKREKSGKKRERERGKGRGTWPCLIGLCNFSKIIHKSPNFKSLSI</sequence>
<proteinExistence type="predicted"/>